<evidence type="ECO:0000256" key="2">
    <source>
        <dbReference type="ARBA" id="ARBA00007186"/>
    </source>
</evidence>
<feature type="signal peptide" evidence="8">
    <location>
        <begin position="1"/>
        <end position="29"/>
    </location>
</feature>
<protein>
    <recommendedName>
        <fullName evidence="4">non-reducing end alpha-L-arabinofuranosidase</fullName>
        <ecNumber evidence="4">3.2.1.55</ecNumber>
    </recommendedName>
</protein>
<sequence length="525" mass="57086">MIGLSTLAARSLGAALAATTAITALPVVAQTQSATPAATLTVRADTPGAKIDRRIFSQFAEHLGTGIYEGIWVGPNSKIPNTRGYRNDVIAALKALKVPVVRWPGGCFADEYHWREGVGPRNIRPVKINTHWGGVTENNAFGTHEFMDFAELIGAEAYVSGNVGNGTPQEMAEWVEYMTAPAGTLADLRAKNGRKQPWKLPYFGLGNELWGCGGTMRPEYAADLTRRYSTFVKVPEGTKTLKIASGANSVDYNWTEVMMRDASKMFDGIGVHYYTVPGPWSKKGPAIGFDEEEYARTLSKTLLMDELIRKHGAVMDKYDPKKRVNLAVDEWGTWYDPDPGTNPGFLRQQNTMRDAIIAAMNINIFTRYADRVRMTNIAQMVNVLQAMILTDGSKMVLTPTYHVFLMYLPFQDATAIPVELKSPWYSKDQWVMPSVSASAARGTDGLVRLALTNVDPNRAATVATTLTGVTASAVEGEILTGTIGAHNSFDRPDAVKPAAFSGASISGATLNVTLPPASVVVLTLR</sequence>
<keyword evidence="6" id="KW-0119">Carbohydrate metabolism</keyword>
<evidence type="ECO:0000256" key="4">
    <source>
        <dbReference type="ARBA" id="ARBA00012670"/>
    </source>
</evidence>
<reference evidence="11" key="1">
    <citation type="journal article" date="2019" name="Int. J. Syst. Evol. Microbiol.">
        <title>The Global Catalogue of Microorganisms (GCM) 10K type strain sequencing project: providing services to taxonomists for standard genome sequencing and annotation.</title>
        <authorList>
            <consortium name="The Broad Institute Genomics Platform"/>
            <consortium name="The Broad Institute Genome Sequencing Center for Infectious Disease"/>
            <person name="Wu L."/>
            <person name="Ma J."/>
        </authorList>
    </citation>
    <scope>NUCLEOTIDE SEQUENCE [LARGE SCALE GENOMIC DNA]</scope>
    <source>
        <strain evidence="11">Q85</strain>
    </source>
</reference>
<evidence type="ECO:0000256" key="7">
    <source>
        <dbReference type="ARBA" id="ARBA00023295"/>
    </source>
</evidence>
<evidence type="ECO:0000259" key="9">
    <source>
        <dbReference type="SMART" id="SM00813"/>
    </source>
</evidence>
<proteinExistence type="inferred from homology"/>
<dbReference type="InterPro" id="IPR010720">
    <property type="entry name" value="Alpha-L-AF_C"/>
</dbReference>
<keyword evidence="5" id="KW-0378">Hydrolase</keyword>
<accession>A0ABW4N8P2</accession>
<dbReference type="Gene3D" id="2.60.40.1180">
    <property type="entry name" value="Golgi alpha-mannosidase II"/>
    <property type="match status" value="1"/>
</dbReference>
<feature type="chain" id="PRO_5046087089" description="non-reducing end alpha-L-arabinofuranosidase" evidence="8">
    <location>
        <begin position="30"/>
        <end position="525"/>
    </location>
</feature>
<gene>
    <name evidence="10" type="ORF">ACFSC3_02030</name>
</gene>
<keyword evidence="8" id="KW-0732">Signal</keyword>
<dbReference type="RefSeq" id="WP_380938223.1">
    <property type="nucleotide sequence ID" value="NZ_JBHUFC010000001.1"/>
</dbReference>
<dbReference type="Pfam" id="PF06964">
    <property type="entry name" value="Alpha-L-AF_C"/>
    <property type="match status" value="1"/>
</dbReference>
<keyword evidence="11" id="KW-1185">Reference proteome</keyword>
<dbReference type="EMBL" id="JBHUFC010000001">
    <property type="protein sequence ID" value="MFD1786341.1"/>
    <property type="molecule type" value="Genomic_DNA"/>
</dbReference>
<evidence type="ECO:0000256" key="5">
    <source>
        <dbReference type="ARBA" id="ARBA00022801"/>
    </source>
</evidence>
<organism evidence="10 11">
    <name type="scientific">Sphingomonas floccifaciens</name>
    <dbReference type="NCBI Taxonomy" id="1844115"/>
    <lineage>
        <taxon>Bacteria</taxon>
        <taxon>Pseudomonadati</taxon>
        <taxon>Pseudomonadota</taxon>
        <taxon>Alphaproteobacteria</taxon>
        <taxon>Sphingomonadales</taxon>
        <taxon>Sphingomonadaceae</taxon>
        <taxon>Sphingomonas</taxon>
    </lineage>
</organism>
<dbReference type="InterPro" id="IPR017853">
    <property type="entry name" value="GH"/>
</dbReference>
<comment type="subunit">
    <text evidence="3">Homohexamer; trimer of dimers.</text>
</comment>
<name>A0ABW4N8P2_9SPHN</name>
<evidence type="ECO:0000313" key="11">
    <source>
        <dbReference type="Proteomes" id="UP001597283"/>
    </source>
</evidence>
<dbReference type="InterPro" id="IPR013780">
    <property type="entry name" value="Glyco_hydro_b"/>
</dbReference>
<evidence type="ECO:0000256" key="3">
    <source>
        <dbReference type="ARBA" id="ARBA00011165"/>
    </source>
</evidence>
<evidence type="ECO:0000256" key="8">
    <source>
        <dbReference type="SAM" id="SignalP"/>
    </source>
</evidence>
<evidence type="ECO:0000256" key="6">
    <source>
        <dbReference type="ARBA" id="ARBA00023277"/>
    </source>
</evidence>
<dbReference type="Gene3D" id="3.20.20.80">
    <property type="entry name" value="Glycosidases"/>
    <property type="match status" value="1"/>
</dbReference>
<dbReference type="Proteomes" id="UP001597283">
    <property type="component" value="Unassembled WGS sequence"/>
</dbReference>
<comment type="catalytic activity">
    <reaction evidence="1">
        <text>Hydrolysis of terminal non-reducing alpha-L-arabinofuranoside residues in alpha-L-arabinosides.</text>
        <dbReference type="EC" id="3.2.1.55"/>
    </reaction>
</comment>
<dbReference type="SMART" id="SM00813">
    <property type="entry name" value="Alpha-L-AF_C"/>
    <property type="match status" value="1"/>
</dbReference>
<evidence type="ECO:0000256" key="1">
    <source>
        <dbReference type="ARBA" id="ARBA00001462"/>
    </source>
</evidence>
<feature type="domain" description="Alpha-L-arabinofuranosidase C-terminal" evidence="9">
    <location>
        <begin position="329"/>
        <end position="518"/>
    </location>
</feature>
<comment type="similarity">
    <text evidence="2">Belongs to the glycosyl hydrolase 51 family.</text>
</comment>
<dbReference type="PANTHER" id="PTHR43576:SF2">
    <property type="entry name" value="INTRACELLULAR EXO-ALPHA-L-ARABINOFURANOSIDASE 2"/>
    <property type="match status" value="1"/>
</dbReference>
<dbReference type="EC" id="3.2.1.55" evidence="4"/>
<dbReference type="PANTHER" id="PTHR43576">
    <property type="entry name" value="ALPHA-L-ARABINOFURANOSIDASE C-RELATED"/>
    <property type="match status" value="1"/>
</dbReference>
<evidence type="ECO:0000313" key="10">
    <source>
        <dbReference type="EMBL" id="MFD1786341.1"/>
    </source>
</evidence>
<dbReference type="Pfam" id="PF22848">
    <property type="entry name" value="ASD1_dom"/>
    <property type="match status" value="1"/>
</dbReference>
<comment type="caution">
    <text evidence="10">The sequence shown here is derived from an EMBL/GenBank/DDBJ whole genome shotgun (WGS) entry which is preliminary data.</text>
</comment>
<keyword evidence="7" id="KW-0326">Glycosidase</keyword>
<dbReference type="SUPFAM" id="SSF51445">
    <property type="entry name" value="(Trans)glycosidases"/>
    <property type="match status" value="1"/>
</dbReference>
<dbReference type="SUPFAM" id="SSF51011">
    <property type="entry name" value="Glycosyl hydrolase domain"/>
    <property type="match status" value="1"/>
</dbReference>
<dbReference type="InterPro" id="IPR055235">
    <property type="entry name" value="ASD1_cat"/>
</dbReference>